<reference evidence="1 2" key="1">
    <citation type="journal article" date="2012" name="Nat. Genet.">
        <title>Plasmodium cynomolgi genome sequences provide insight into Plasmodium vivax and the monkey malaria clade.</title>
        <authorList>
            <person name="Tachibana S."/>
            <person name="Sullivan S.A."/>
            <person name="Kawai S."/>
            <person name="Nakamura S."/>
            <person name="Kim H.R."/>
            <person name="Goto N."/>
            <person name="Arisue N."/>
            <person name="Palacpac N.M.Q."/>
            <person name="Honma H."/>
            <person name="Yagi M."/>
            <person name="Tougan T."/>
            <person name="Katakai Y."/>
            <person name="Kaneko O."/>
            <person name="Mita T."/>
            <person name="Kita K."/>
            <person name="Yasutomi Y."/>
            <person name="Sutton P.L."/>
            <person name="Shakhbatyan R."/>
            <person name="Horii T."/>
            <person name="Yasunaga T."/>
            <person name="Barnwell J.W."/>
            <person name="Escalante A.A."/>
            <person name="Carlton J.M."/>
            <person name="Tanabe K."/>
        </authorList>
    </citation>
    <scope>NUCLEOTIDE SEQUENCE [LARGE SCALE GENOMIC DNA]</scope>
    <source>
        <strain evidence="1 2">B</strain>
    </source>
</reference>
<dbReference type="RefSeq" id="XP_004228283.1">
    <property type="nucleotide sequence ID" value="XM_004228235.1"/>
</dbReference>
<dbReference type="AlphaFoldDB" id="K6V3V9"/>
<dbReference type="VEuPathDB" id="PlasmoDB:PCYB_008140"/>
<gene>
    <name evidence="1" type="ORF">PCYB_008140</name>
</gene>
<organism evidence="1 2">
    <name type="scientific">Plasmodium cynomolgi (strain B)</name>
    <dbReference type="NCBI Taxonomy" id="1120755"/>
    <lineage>
        <taxon>Eukaryota</taxon>
        <taxon>Sar</taxon>
        <taxon>Alveolata</taxon>
        <taxon>Apicomplexa</taxon>
        <taxon>Aconoidasida</taxon>
        <taxon>Haemosporida</taxon>
        <taxon>Plasmodiidae</taxon>
        <taxon>Plasmodium</taxon>
        <taxon>Plasmodium (Plasmodium)</taxon>
    </lineage>
</organism>
<feature type="non-terminal residue" evidence="1">
    <location>
        <position position="1"/>
    </location>
</feature>
<protein>
    <submittedName>
        <fullName evidence="1">CYIR protein</fullName>
    </submittedName>
</protein>
<dbReference type="Proteomes" id="UP000006319">
    <property type="component" value="Unassembled WGS sequence"/>
</dbReference>
<accession>K6V3V9</accession>
<name>K6V3V9_PLACD</name>
<evidence type="ECO:0000313" key="2">
    <source>
        <dbReference type="Proteomes" id="UP000006319"/>
    </source>
</evidence>
<keyword evidence="2" id="KW-1185">Reference proteome</keyword>
<dbReference type="EMBL" id="DF158688">
    <property type="protein sequence ID" value="GAB70065.1"/>
    <property type="molecule type" value="Genomic_DNA"/>
</dbReference>
<sequence>ENCKSTDIPKCCKSLNHLLYDQIINNLLSICTILSLYSNLQKLRDEKNLNLVICNEHKEDLKYESYIELNVLITPYKDFNAYKASSKPKQKKE</sequence>
<proteinExistence type="predicted"/>
<evidence type="ECO:0000313" key="1">
    <source>
        <dbReference type="EMBL" id="GAB70065.1"/>
    </source>
</evidence>
<dbReference type="GeneID" id="14696607"/>
<dbReference type="KEGG" id="pcy:PCYB_008140"/>